<dbReference type="Proteomes" id="UP000194977">
    <property type="component" value="Unassembled WGS sequence"/>
</dbReference>
<name>A0A242NIB3_9GAMM</name>
<protein>
    <recommendedName>
        <fullName evidence="5">Lipoprotein</fullName>
    </recommendedName>
</protein>
<dbReference type="PROSITE" id="PS51257">
    <property type="entry name" value="PROKAR_LIPOPROTEIN"/>
    <property type="match status" value="1"/>
</dbReference>
<evidence type="ECO:0008006" key="5">
    <source>
        <dbReference type="Google" id="ProtNLM"/>
    </source>
</evidence>
<dbReference type="OrthoDB" id="7067538at2"/>
<accession>A0A242NIB3</accession>
<sequence length="266" mass="30685">MKKYISLLYISLYSSILLISGCDDKKTTNTGSTQISVLNSYLFHTEPELLPNNKLFKQQKIEGSSNKLINYDNLGYVANYNLEGLYGEINYDNAKYIYGMKETRNEYGITFDNARNILGMKNSNGDIVAISEFDEQGHLVETTLSHFAENNIIFNSKIIYEQDRVEMVLYNAYIPVDEKTKFPVLVQEKDIIYNDNYQLEKTITKSFKLSSNGDIIINNKNQQEVEITETCTYSDYNENRDWTKAICITTGNESKTVNLIRTIEYQ</sequence>
<evidence type="ECO:0000313" key="3">
    <source>
        <dbReference type="Proteomes" id="UP000194800"/>
    </source>
</evidence>
<dbReference type="RefSeq" id="WP_086271914.1">
    <property type="nucleotide sequence ID" value="NZ_CAMLEZ010000003.1"/>
</dbReference>
<organism evidence="1 4">
    <name type="scientific">Gilliamella apicola</name>
    <dbReference type="NCBI Taxonomy" id="1196095"/>
    <lineage>
        <taxon>Bacteria</taxon>
        <taxon>Pseudomonadati</taxon>
        <taxon>Pseudomonadota</taxon>
        <taxon>Gammaproteobacteria</taxon>
        <taxon>Orbales</taxon>
        <taxon>Orbaceae</taxon>
        <taxon>Gilliamella</taxon>
    </lineage>
</organism>
<gene>
    <name evidence="2" type="ORF">B6C91_00195</name>
    <name evidence="1" type="ORF">B6D08_05735</name>
</gene>
<dbReference type="AlphaFoldDB" id="A0A242NIB3"/>
<dbReference type="EMBL" id="NART01000001">
    <property type="protein sequence ID" value="OTQ11941.1"/>
    <property type="molecule type" value="Genomic_DNA"/>
</dbReference>
<evidence type="ECO:0000313" key="2">
    <source>
        <dbReference type="EMBL" id="OTQ11941.1"/>
    </source>
</evidence>
<dbReference type="Proteomes" id="UP000194800">
    <property type="component" value="Unassembled WGS sequence"/>
</dbReference>
<keyword evidence="3" id="KW-1185">Reference proteome</keyword>
<reference evidence="3 4" key="1">
    <citation type="submission" date="2017-03" db="EMBL/GenBank/DDBJ databases">
        <title>Comparative genomics of honeybee gut symbionts reveal geographically distinct and subgroup specific antibiotic resistance.</title>
        <authorList>
            <person name="Ludvigsen J."/>
            <person name="Porcellato D."/>
            <person name="Labee-Lund T.M."/>
            <person name="Amdam G.V."/>
            <person name="Rudi K."/>
        </authorList>
    </citation>
    <scope>NUCLEOTIDE SEQUENCE [LARGE SCALE GENOMIC DNA]</scope>
    <source>
        <strain evidence="1 4">A-7-12</strain>
        <strain evidence="2 3">A-9-12</strain>
    </source>
</reference>
<evidence type="ECO:0000313" key="1">
    <source>
        <dbReference type="EMBL" id="OTP99954.1"/>
    </source>
</evidence>
<evidence type="ECO:0000313" key="4">
    <source>
        <dbReference type="Proteomes" id="UP000194977"/>
    </source>
</evidence>
<proteinExistence type="predicted"/>
<dbReference type="EMBL" id="NARP01000012">
    <property type="protein sequence ID" value="OTP99954.1"/>
    <property type="molecule type" value="Genomic_DNA"/>
</dbReference>
<comment type="caution">
    <text evidence="1">The sequence shown here is derived from an EMBL/GenBank/DDBJ whole genome shotgun (WGS) entry which is preliminary data.</text>
</comment>